<evidence type="ECO:0000256" key="1">
    <source>
        <dbReference type="ARBA" id="ARBA00010641"/>
    </source>
</evidence>
<dbReference type="OrthoDB" id="1056775at2"/>
<dbReference type="PANTHER" id="PTHR43133">
    <property type="entry name" value="RNA POLYMERASE ECF-TYPE SIGMA FACTO"/>
    <property type="match status" value="1"/>
</dbReference>
<sequence>MSLEELVHNCKQGNRGAQEQLYRRYASVLYGICLKYSRNKAEAEDSLHDSFMTIYNKIGQYGAKGSFEGWIKRITVNTVLQKYRKQEHLKVVSENVADEIEVAVDQENIDLQTLLGYIQQLPNKYRLTFNMYVLDGYSHQEIAQQLGTSEGTSKSNLSRARVLLKEKIEADYSRSALGVLFILIGESASERKRMKKKIKKLTKPLENG</sequence>
<dbReference type="AlphaFoldDB" id="A0A5B7SSQ1"/>
<evidence type="ECO:0000256" key="4">
    <source>
        <dbReference type="ARBA" id="ARBA00023163"/>
    </source>
</evidence>
<feature type="domain" description="RNA polymerase sigma-70 region 2" evidence="5">
    <location>
        <begin position="21"/>
        <end position="87"/>
    </location>
</feature>
<proteinExistence type="inferred from homology"/>
<evidence type="ECO:0000313" key="7">
    <source>
        <dbReference type="EMBL" id="QCX01805.1"/>
    </source>
</evidence>
<evidence type="ECO:0000259" key="5">
    <source>
        <dbReference type="Pfam" id="PF04542"/>
    </source>
</evidence>
<evidence type="ECO:0000259" key="6">
    <source>
        <dbReference type="Pfam" id="PF08281"/>
    </source>
</evidence>
<evidence type="ECO:0000313" key="8">
    <source>
        <dbReference type="Proteomes" id="UP000310017"/>
    </source>
</evidence>
<dbReference type="EMBL" id="CP040710">
    <property type="protein sequence ID" value="QCX01805.1"/>
    <property type="molecule type" value="Genomic_DNA"/>
</dbReference>
<accession>A0A5B7SSQ1</accession>
<feature type="domain" description="RNA polymerase sigma factor 70 region 4 type 2" evidence="6">
    <location>
        <begin position="113"/>
        <end position="163"/>
    </location>
</feature>
<comment type="similarity">
    <text evidence="1">Belongs to the sigma-70 factor family. ECF subfamily.</text>
</comment>
<gene>
    <name evidence="7" type="ORF">FGM00_17400</name>
</gene>
<dbReference type="InterPro" id="IPR036388">
    <property type="entry name" value="WH-like_DNA-bd_sf"/>
</dbReference>
<dbReference type="PANTHER" id="PTHR43133:SF46">
    <property type="entry name" value="RNA POLYMERASE SIGMA-70 FACTOR ECF SUBFAMILY"/>
    <property type="match status" value="1"/>
</dbReference>
<protein>
    <submittedName>
        <fullName evidence="7">Sigma-70 family RNA polymerase sigma factor</fullName>
    </submittedName>
</protein>
<evidence type="ECO:0000256" key="3">
    <source>
        <dbReference type="ARBA" id="ARBA00023082"/>
    </source>
</evidence>
<dbReference type="CDD" id="cd06171">
    <property type="entry name" value="Sigma70_r4"/>
    <property type="match status" value="1"/>
</dbReference>
<organism evidence="7 8">
    <name type="scientific">Aggregatimonas sangjinii</name>
    <dbReference type="NCBI Taxonomy" id="2583587"/>
    <lineage>
        <taxon>Bacteria</taxon>
        <taxon>Pseudomonadati</taxon>
        <taxon>Bacteroidota</taxon>
        <taxon>Flavobacteriia</taxon>
        <taxon>Flavobacteriales</taxon>
        <taxon>Flavobacteriaceae</taxon>
        <taxon>Aggregatimonas</taxon>
    </lineage>
</organism>
<dbReference type="NCBIfam" id="TIGR02937">
    <property type="entry name" value="sigma70-ECF"/>
    <property type="match status" value="1"/>
</dbReference>
<dbReference type="Gene3D" id="1.10.1740.10">
    <property type="match status" value="1"/>
</dbReference>
<evidence type="ECO:0000256" key="2">
    <source>
        <dbReference type="ARBA" id="ARBA00023015"/>
    </source>
</evidence>
<dbReference type="InterPro" id="IPR013249">
    <property type="entry name" value="RNA_pol_sigma70_r4_t2"/>
</dbReference>
<dbReference type="Gene3D" id="1.10.10.10">
    <property type="entry name" value="Winged helix-like DNA-binding domain superfamily/Winged helix DNA-binding domain"/>
    <property type="match status" value="1"/>
</dbReference>
<dbReference type="Proteomes" id="UP000310017">
    <property type="component" value="Chromosome"/>
</dbReference>
<dbReference type="Pfam" id="PF08281">
    <property type="entry name" value="Sigma70_r4_2"/>
    <property type="match status" value="1"/>
</dbReference>
<dbReference type="Pfam" id="PF04542">
    <property type="entry name" value="Sigma70_r2"/>
    <property type="match status" value="1"/>
</dbReference>
<dbReference type="GO" id="GO:0006352">
    <property type="term" value="P:DNA-templated transcription initiation"/>
    <property type="evidence" value="ECO:0007669"/>
    <property type="project" value="InterPro"/>
</dbReference>
<keyword evidence="3" id="KW-0731">Sigma factor</keyword>
<dbReference type="SUPFAM" id="SSF88659">
    <property type="entry name" value="Sigma3 and sigma4 domains of RNA polymerase sigma factors"/>
    <property type="match status" value="1"/>
</dbReference>
<reference evidence="7 8" key="1">
    <citation type="submission" date="2019-05" db="EMBL/GenBank/DDBJ databases">
        <title>Genome sequencing of F202Z8.</title>
        <authorList>
            <person name="Kwon Y.M."/>
        </authorList>
    </citation>
    <scope>NUCLEOTIDE SEQUENCE [LARGE SCALE GENOMIC DNA]</scope>
    <source>
        <strain evidence="7 8">F202Z8</strain>
    </source>
</reference>
<dbReference type="GO" id="GO:0016987">
    <property type="term" value="F:sigma factor activity"/>
    <property type="evidence" value="ECO:0007669"/>
    <property type="project" value="UniProtKB-KW"/>
</dbReference>
<keyword evidence="2" id="KW-0805">Transcription regulation</keyword>
<dbReference type="InterPro" id="IPR039425">
    <property type="entry name" value="RNA_pol_sigma-70-like"/>
</dbReference>
<dbReference type="InterPro" id="IPR013325">
    <property type="entry name" value="RNA_pol_sigma_r2"/>
</dbReference>
<dbReference type="KEGG" id="asag:FGM00_17400"/>
<keyword evidence="8" id="KW-1185">Reference proteome</keyword>
<dbReference type="RefSeq" id="WP_138854142.1">
    <property type="nucleotide sequence ID" value="NZ_CP040710.1"/>
</dbReference>
<dbReference type="InterPro" id="IPR013324">
    <property type="entry name" value="RNA_pol_sigma_r3/r4-like"/>
</dbReference>
<keyword evidence="4" id="KW-0804">Transcription</keyword>
<name>A0A5B7SSQ1_9FLAO</name>
<dbReference type="GO" id="GO:0003677">
    <property type="term" value="F:DNA binding"/>
    <property type="evidence" value="ECO:0007669"/>
    <property type="project" value="InterPro"/>
</dbReference>
<dbReference type="InterPro" id="IPR007627">
    <property type="entry name" value="RNA_pol_sigma70_r2"/>
</dbReference>
<dbReference type="InterPro" id="IPR014284">
    <property type="entry name" value="RNA_pol_sigma-70_dom"/>
</dbReference>
<dbReference type="SUPFAM" id="SSF88946">
    <property type="entry name" value="Sigma2 domain of RNA polymerase sigma factors"/>
    <property type="match status" value="1"/>
</dbReference>